<evidence type="ECO:0000313" key="3">
    <source>
        <dbReference type="Proteomes" id="UP000444721"/>
    </source>
</evidence>
<gene>
    <name evidence="2" type="ORF">FDP41_002901</name>
</gene>
<comment type="caution">
    <text evidence="2">The sequence shown here is derived from an EMBL/GenBank/DDBJ whole genome shotgun (WGS) entry which is preliminary data.</text>
</comment>
<keyword evidence="3" id="KW-1185">Reference proteome</keyword>
<dbReference type="EMBL" id="VFQX01000030">
    <property type="protein sequence ID" value="KAF0978386.1"/>
    <property type="molecule type" value="Genomic_DNA"/>
</dbReference>
<evidence type="ECO:0008006" key="4">
    <source>
        <dbReference type="Google" id="ProtNLM"/>
    </source>
</evidence>
<accession>A0A6A5BT70</accession>
<dbReference type="Gene3D" id="3.30.460.10">
    <property type="entry name" value="Beta Polymerase, domain 2"/>
    <property type="match status" value="1"/>
</dbReference>
<reference evidence="2 3" key="1">
    <citation type="journal article" date="2019" name="Sci. Rep.">
        <title>Nanopore sequencing improves the draft genome of the human pathogenic amoeba Naegleria fowleri.</title>
        <authorList>
            <person name="Liechti N."/>
            <person name="Schurch N."/>
            <person name="Bruggmann R."/>
            <person name="Wittwer M."/>
        </authorList>
    </citation>
    <scope>NUCLEOTIDE SEQUENCE [LARGE SCALE GENOMIC DNA]</scope>
    <source>
        <strain evidence="2 3">ATCC 30894</strain>
    </source>
</reference>
<dbReference type="VEuPathDB" id="AmoebaDB:NF0114170"/>
<name>A0A6A5BT70_NAEFO</name>
<dbReference type="SUPFAM" id="SSF81301">
    <property type="entry name" value="Nucleotidyltransferase"/>
    <property type="match status" value="1"/>
</dbReference>
<dbReference type="OrthoDB" id="445712at2759"/>
<dbReference type="GeneID" id="68110119"/>
<dbReference type="InterPro" id="IPR043519">
    <property type="entry name" value="NT_sf"/>
</dbReference>
<dbReference type="Proteomes" id="UP000444721">
    <property type="component" value="Unassembled WGS sequence"/>
</dbReference>
<feature type="compositionally biased region" description="Polar residues" evidence="1">
    <location>
        <begin position="84"/>
        <end position="94"/>
    </location>
</feature>
<dbReference type="VEuPathDB" id="AmoebaDB:NfTy_055730"/>
<evidence type="ECO:0000313" key="2">
    <source>
        <dbReference type="EMBL" id="KAF0978386.1"/>
    </source>
</evidence>
<feature type="compositionally biased region" description="Low complexity" evidence="1">
    <location>
        <begin position="108"/>
        <end position="117"/>
    </location>
</feature>
<feature type="region of interest" description="Disordered" evidence="1">
    <location>
        <begin position="80"/>
        <end position="119"/>
    </location>
</feature>
<dbReference type="AlphaFoldDB" id="A0A6A5BT70"/>
<proteinExistence type="predicted"/>
<protein>
    <recommendedName>
        <fullName evidence="4">Poly A polymerase head domain-containing protein</fullName>
    </recommendedName>
</protein>
<dbReference type="VEuPathDB" id="AmoebaDB:FDP41_002901"/>
<dbReference type="VEuPathDB" id="AmoebaDB:NF0114160"/>
<dbReference type="RefSeq" id="XP_044563099.1">
    <property type="nucleotide sequence ID" value="XM_044706147.1"/>
</dbReference>
<evidence type="ECO:0000256" key="1">
    <source>
        <dbReference type="SAM" id="MobiDB-lite"/>
    </source>
</evidence>
<organism evidence="2 3">
    <name type="scientific">Naegleria fowleri</name>
    <name type="common">Brain eating amoeba</name>
    <dbReference type="NCBI Taxonomy" id="5763"/>
    <lineage>
        <taxon>Eukaryota</taxon>
        <taxon>Discoba</taxon>
        <taxon>Heterolobosea</taxon>
        <taxon>Tetramitia</taxon>
        <taxon>Eutetramitia</taxon>
        <taxon>Vahlkampfiidae</taxon>
        <taxon>Naegleria</taxon>
    </lineage>
</organism>
<sequence length="520" mass="58947">MLPSTSCSPYSSHPWLVDISVKKPCPVPNCPIVDLTDQHFFEYYHDCPCGLQCDFFVNYSTNPNAPFHCNIYNHRPTGYHNHHASSSEQDNTSPQHKDGRRMSGVNTSSSQSSQSSSLPNHLCWYGTKCRIAERGDVDHLSRYLHILSGDILQDFCILNALRERTALSKQPDIPGLTSKDKSKMQPHVKRWKRSASIQLTSPVEYKFIGWERQTGSNLSTGKIVIFKKTGKGVFEGHIKTEDLKNVTFPNNQIEQPWYRNRVCVYENSLVRNVFTQALSEYLDGVSPRATYLDVLKYIVNEGVPVFIVGGAVRDVLYAVLKEKETNIQNIIGKVKDIDIGFGCPPQKLFEKLSKKYTTGIQSPGPRGLVVSDIPQCFGTDLVGENICRDFTCNSLWYDLINECVIDPIGKGQGIKDALNKVLRIPVKEKYRDFWAKGNPSKIMRYYKFLQKGYKPADESTRQFIIKMANKFSDGEMECKNQLIKGVMNSKTDAAALKKKEEFLELLKKDVGSARLKELFP</sequence>